<reference evidence="1" key="1">
    <citation type="journal article" date="2022" name="bioRxiv">
        <title>Population genetic analysis of Ophidiomyces ophidiicola, the causative agent of snake fungal disease, indicates recent introductions to the USA.</title>
        <authorList>
            <person name="Ladner J.T."/>
            <person name="Palmer J.M."/>
            <person name="Ettinger C.L."/>
            <person name="Stajich J.E."/>
            <person name="Farrell T.M."/>
            <person name="Glorioso B.M."/>
            <person name="Lawson B."/>
            <person name="Price S.J."/>
            <person name="Stengle A.G."/>
            <person name="Grear D.A."/>
            <person name="Lorch J.M."/>
        </authorList>
    </citation>
    <scope>NUCLEOTIDE SEQUENCE</scope>
    <source>
        <strain evidence="1">NWHC 24266-5</strain>
    </source>
</reference>
<gene>
    <name evidence="1" type="ORF">LOY88_002735</name>
</gene>
<proteinExistence type="predicted"/>
<protein>
    <submittedName>
        <fullName evidence="1">Uncharacterized protein</fullName>
    </submittedName>
</protein>
<dbReference type="EMBL" id="JALBCA010000033">
    <property type="protein sequence ID" value="KAI2388145.1"/>
    <property type="molecule type" value="Genomic_DNA"/>
</dbReference>
<comment type="caution">
    <text evidence="1">The sequence shown here is derived from an EMBL/GenBank/DDBJ whole genome shotgun (WGS) entry which is preliminary data.</text>
</comment>
<sequence length="487" mass="53680">MADVAIDHTEPALAQPPPEKPPKQTEYASSTTTTLATNKTTSRRPTYISDGFVERETKLPQQLLARRSSIEIDDYFVGPRNLDRHSKWPTFLRLHGSVLPRMIIPLSLTALWSALIVAITTYVHNLGVSSILLTVLGFVVGLSLSLRSSTAYERYAEGRKYWALLMQSSRTLARIIWINNEEREGEEGKEDVIAKLTGINLILSFAIALKHKLRFEPEMAYEDLSDLIGHLDTYAKAAHDPDSTDRHPIGRFKAIGQYLSVPMAMSNPRKAIKKSTKPLGNLPVEILSYLSAYVDVLMVEGKIKLPVYQSQTGALLYAMEEVMTGTERVLNTPLPLAYTILISQITWVYVLILPFQLVGSLGWITIPGVVVATYIIQGIAAICAEIENPFGNDVNDLPLDVFCEQLAADLDIITSLPPPKPKEFIPRADNLVLHPLSKSGADVWKDRSLEDIRAALRAKATITPSAIAASGSRDKILAANRASSEGA</sequence>
<accession>A0ACB8UZ11</accession>
<name>A0ACB8UZ11_9EURO</name>
<evidence type="ECO:0000313" key="1">
    <source>
        <dbReference type="EMBL" id="KAI2388145.1"/>
    </source>
</evidence>
<organism evidence="1">
    <name type="scientific">Ophidiomyces ophidiicola</name>
    <dbReference type="NCBI Taxonomy" id="1387563"/>
    <lineage>
        <taxon>Eukaryota</taxon>
        <taxon>Fungi</taxon>
        <taxon>Dikarya</taxon>
        <taxon>Ascomycota</taxon>
        <taxon>Pezizomycotina</taxon>
        <taxon>Eurotiomycetes</taxon>
        <taxon>Eurotiomycetidae</taxon>
        <taxon>Onygenales</taxon>
        <taxon>Onygenaceae</taxon>
        <taxon>Ophidiomyces</taxon>
    </lineage>
</organism>